<evidence type="ECO:0000256" key="1">
    <source>
        <dbReference type="ARBA" id="ARBA00001933"/>
    </source>
</evidence>
<evidence type="ECO:0000256" key="9">
    <source>
        <dbReference type="ARBA" id="ARBA00023014"/>
    </source>
</evidence>
<evidence type="ECO:0000259" key="12">
    <source>
        <dbReference type="Pfam" id="PF00266"/>
    </source>
</evidence>
<evidence type="ECO:0000313" key="13">
    <source>
        <dbReference type="EMBL" id="KAA5537343.1"/>
    </source>
</evidence>
<dbReference type="Gene3D" id="3.90.1150.10">
    <property type="entry name" value="Aspartate Aminotransferase, domain 1"/>
    <property type="match status" value="1"/>
</dbReference>
<dbReference type="RefSeq" id="WP_150031919.1">
    <property type="nucleotide sequence ID" value="NZ_VWSH01000001.1"/>
</dbReference>
<comment type="cofactor">
    <cofactor evidence="1 11">
        <name>pyridoxal 5'-phosphate</name>
        <dbReference type="ChEBI" id="CHEBI:597326"/>
    </cofactor>
</comment>
<comment type="similarity">
    <text evidence="2">Belongs to the class-V pyridoxal-phosphate-dependent aminotransferase family. NifS/IscS subfamily.</text>
</comment>
<sequence length="381" mass="41766">MIYLDYNATTPCDAEVLKTMLPYFTEKFGNAASKTHPYGWIADEAVTKARKEIARLINAADSEIVFTSGSTEGCNLALKGIYENYASKGNHIITCRTEHKAVLDTCQHLEKQGAEVTYLGVDSKGLINLSELEEAIRPETILIALMYANNETGVIHPVKEIGIIAKRHKVLFFSDATQAIGKCKVDVEEDEIDILAMSAHKFYGPKGVGALYIRRRNPRVSIAAQIDGGGHERGFRSGTLNVPGIVGMGKATALCFVQLQEERDHIRKLRDRLETGLVNLGNVIINGDTAKRLPNVTNLSFEGIGAEKLLSLLNGEIAFSLGSACTSASKEPSHVLAAMHLEDSIIKESIRLSLGRFTTDEEINMAIQIFGKAIKRLRHID</sequence>
<dbReference type="InterPro" id="IPR000192">
    <property type="entry name" value="Aminotrans_V_dom"/>
</dbReference>
<reference evidence="13 14" key="1">
    <citation type="submission" date="2019-09" db="EMBL/GenBank/DDBJ databases">
        <title>Genome sequence and assembly of Taibaiella sp.</title>
        <authorList>
            <person name="Chhetri G."/>
        </authorList>
    </citation>
    <scope>NUCLEOTIDE SEQUENCE [LARGE SCALE GENOMIC DNA]</scope>
    <source>
        <strain evidence="13 14">KVB11</strain>
    </source>
</reference>
<keyword evidence="14" id="KW-1185">Reference proteome</keyword>
<feature type="domain" description="Aminotransferase class V" evidence="12">
    <location>
        <begin position="2"/>
        <end position="364"/>
    </location>
</feature>
<evidence type="ECO:0000256" key="4">
    <source>
        <dbReference type="ARBA" id="ARBA00022679"/>
    </source>
</evidence>
<evidence type="ECO:0000256" key="7">
    <source>
        <dbReference type="ARBA" id="ARBA00022898"/>
    </source>
</evidence>
<comment type="catalytic activity">
    <reaction evidence="10">
        <text>(sulfur carrier)-H + L-cysteine = (sulfur carrier)-SH + L-alanine</text>
        <dbReference type="Rhea" id="RHEA:43892"/>
        <dbReference type="Rhea" id="RHEA-COMP:14737"/>
        <dbReference type="Rhea" id="RHEA-COMP:14739"/>
        <dbReference type="ChEBI" id="CHEBI:29917"/>
        <dbReference type="ChEBI" id="CHEBI:35235"/>
        <dbReference type="ChEBI" id="CHEBI:57972"/>
        <dbReference type="ChEBI" id="CHEBI:64428"/>
        <dbReference type="EC" id="2.8.1.7"/>
    </reaction>
</comment>
<dbReference type="EMBL" id="VWSH01000001">
    <property type="protein sequence ID" value="KAA5537343.1"/>
    <property type="molecule type" value="Genomic_DNA"/>
</dbReference>
<keyword evidence="7" id="KW-0663">Pyridoxal phosphate</keyword>
<dbReference type="Proteomes" id="UP000323632">
    <property type="component" value="Unassembled WGS sequence"/>
</dbReference>
<comment type="caution">
    <text evidence="13">The sequence shown here is derived from an EMBL/GenBank/DDBJ whole genome shotgun (WGS) entry which is preliminary data.</text>
</comment>
<dbReference type="Gene3D" id="3.40.640.10">
    <property type="entry name" value="Type I PLP-dependent aspartate aminotransferase-like (Major domain)"/>
    <property type="match status" value="1"/>
</dbReference>
<dbReference type="GO" id="GO:0051537">
    <property type="term" value="F:2 iron, 2 sulfur cluster binding"/>
    <property type="evidence" value="ECO:0007669"/>
    <property type="project" value="UniProtKB-KW"/>
</dbReference>
<proteinExistence type="inferred from homology"/>
<dbReference type="InterPro" id="IPR015424">
    <property type="entry name" value="PyrdxlP-dep_Trfase"/>
</dbReference>
<keyword evidence="9" id="KW-0411">Iron-sulfur</keyword>
<dbReference type="NCBIfam" id="NF002806">
    <property type="entry name" value="PRK02948.1"/>
    <property type="match status" value="1"/>
</dbReference>
<organism evidence="13 14">
    <name type="scientific">Taibaiella lutea</name>
    <dbReference type="NCBI Taxonomy" id="2608001"/>
    <lineage>
        <taxon>Bacteria</taxon>
        <taxon>Pseudomonadati</taxon>
        <taxon>Bacteroidota</taxon>
        <taxon>Chitinophagia</taxon>
        <taxon>Chitinophagales</taxon>
        <taxon>Chitinophagaceae</taxon>
        <taxon>Taibaiella</taxon>
    </lineage>
</organism>
<dbReference type="SUPFAM" id="SSF53383">
    <property type="entry name" value="PLP-dependent transferases"/>
    <property type="match status" value="1"/>
</dbReference>
<dbReference type="InterPro" id="IPR016454">
    <property type="entry name" value="Cysteine_dSase"/>
</dbReference>
<keyword evidence="5" id="KW-0001">2Fe-2S</keyword>
<protein>
    <recommendedName>
        <fullName evidence="3">cysteine desulfurase</fullName>
        <ecNumber evidence="3">2.8.1.7</ecNumber>
    </recommendedName>
</protein>
<dbReference type="PANTHER" id="PTHR11601">
    <property type="entry name" value="CYSTEINE DESULFURYLASE FAMILY MEMBER"/>
    <property type="match status" value="1"/>
</dbReference>
<dbReference type="GO" id="GO:0031071">
    <property type="term" value="F:cysteine desulfurase activity"/>
    <property type="evidence" value="ECO:0007669"/>
    <property type="project" value="UniProtKB-EC"/>
</dbReference>
<dbReference type="GO" id="GO:0046872">
    <property type="term" value="F:metal ion binding"/>
    <property type="evidence" value="ECO:0007669"/>
    <property type="project" value="UniProtKB-KW"/>
</dbReference>
<keyword evidence="6" id="KW-0479">Metal-binding</keyword>
<dbReference type="Pfam" id="PF00266">
    <property type="entry name" value="Aminotran_5"/>
    <property type="match status" value="1"/>
</dbReference>
<evidence type="ECO:0000256" key="6">
    <source>
        <dbReference type="ARBA" id="ARBA00022723"/>
    </source>
</evidence>
<dbReference type="FunFam" id="3.40.640.10:FF:000003">
    <property type="entry name" value="Cysteine desulfurase IscS"/>
    <property type="match status" value="1"/>
</dbReference>
<dbReference type="InterPro" id="IPR015422">
    <property type="entry name" value="PyrdxlP-dep_Trfase_small"/>
</dbReference>
<dbReference type="PIRSF" id="PIRSF005572">
    <property type="entry name" value="NifS"/>
    <property type="match status" value="1"/>
</dbReference>
<evidence type="ECO:0000256" key="11">
    <source>
        <dbReference type="RuleBase" id="RU004504"/>
    </source>
</evidence>
<keyword evidence="4" id="KW-0808">Transferase</keyword>
<keyword evidence="8" id="KW-0408">Iron</keyword>
<accession>A0A5M6CQW0</accession>
<gene>
    <name evidence="13" type="ORF">F0919_06620</name>
</gene>
<dbReference type="AlphaFoldDB" id="A0A5M6CQW0"/>
<dbReference type="PANTHER" id="PTHR11601:SF34">
    <property type="entry name" value="CYSTEINE DESULFURASE"/>
    <property type="match status" value="1"/>
</dbReference>
<dbReference type="InterPro" id="IPR020578">
    <property type="entry name" value="Aminotrans_V_PyrdxlP_BS"/>
</dbReference>
<dbReference type="EC" id="2.8.1.7" evidence="3"/>
<evidence type="ECO:0000256" key="3">
    <source>
        <dbReference type="ARBA" id="ARBA00012239"/>
    </source>
</evidence>
<dbReference type="PROSITE" id="PS00595">
    <property type="entry name" value="AA_TRANSFER_CLASS_5"/>
    <property type="match status" value="1"/>
</dbReference>
<evidence type="ECO:0000313" key="14">
    <source>
        <dbReference type="Proteomes" id="UP000323632"/>
    </source>
</evidence>
<evidence type="ECO:0000256" key="8">
    <source>
        <dbReference type="ARBA" id="ARBA00023004"/>
    </source>
</evidence>
<dbReference type="InterPro" id="IPR015421">
    <property type="entry name" value="PyrdxlP-dep_Trfase_major"/>
</dbReference>
<evidence type="ECO:0000256" key="2">
    <source>
        <dbReference type="ARBA" id="ARBA00006490"/>
    </source>
</evidence>
<evidence type="ECO:0000256" key="10">
    <source>
        <dbReference type="ARBA" id="ARBA00050776"/>
    </source>
</evidence>
<name>A0A5M6CQW0_9BACT</name>
<evidence type="ECO:0000256" key="5">
    <source>
        <dbReference type="ARBA" id="ARBA00022714"/>
    </source>
</evidence>